<reference evidence="1 2" key="1">
    <citation type="submission" date="2015-01" db="EMBL/GenBank/DDBJ databases">
        <title>Evolution of Trichinella species and genotypes.</title>
        <authorList>
            <person name="Korhonen P.K."/>
            <person name="Edoardo P."/>
            <person name="Giuseppe L.R."/>
            <person name="Gasser R.B."/>
        </authorList>
    </citation>
    <scope>NUCLEOTIDE SEQUENCE [LARGE SCALE GENOMIC DNA]</scope>
    <source>
        <strain evidence="1">ISS120</strain>
    </source>
</reference>
<dbReference type="EMBL" id="JYDI01000181">
    <property type="protein sequence ID" value="KRY49259.1"/>
    <property type="molecule type" value="Genomic_DNA"/>
</dbReference>
<proteinExistence type="predicted"/>
<protein>
    <submittedName>
        <fullName evidence="1">Uncharacterized protein</fullName>
    </submittedName>
</protein>
<evidence type="ECO:0000313" key="1">
    <source>
        <dbReference type="EMBL" id="KRY49259.1"/>
    </source>
</evidence>
<dbReference type="Proteomes" id="UP000054653">
    <property type="component" value="Unassembled WGS sequence"/>
</dbReference>
<name>A0A0V1CIZ4_TRIBR</name>
<organism evidence="1 2">
    <name type="scientific">Trichinella britovi</name>
    <name type="common">Parasitic roundworm</name>
    <dbReference type="NCBI Taxonomy" id="45882"/>
    <lineage>
        <taxon>Eukaryota</taxon>
        <taxon>Metazoa</taxon>
        <taxon>Ecdysozoa</taxon>
        <taxon>Nematoda</taxon>
        <taxon>Enoplea</taxon>
        <taxon>Dorylaimia</taxon>
        <taxon>Trichinellida</taxon>
        <taxon>Trichinellidae</taxon>
        <taxon>Trichinella</taxon>
    </lineage>
</organism>
<evidence type="ECO:0000313" key="2">
    <source>
        <dbReference type="Proteomes" id="UP000054653"/>
    </source>
</evidence>
<gene>
    <name evidence="1" type="ORF">T03_13693</name>
</gene>
<accession>A0A0V1CIZ4</accession>
<dbReference type="AlphaFoldDB" id="A0A0V1CIZ4"/>
<comment type="caution">
    <text evidence="1">The sequence shown here is derived from an EMBL/GenBank/DDBJ whole genome shotgun (WGS) entry which is preliminary data.</text>
</comment>
<dbReference type="OrthoDB" id="10384931at2759"/>
<sequence length="127" mass="14972">MHTQNRIDLQIIFHISDDIKWIIKHFRSSPPILIKRINKTGKIRMNKKLIIHNLNNKCYHCINHRTVINNLELFKFETINACACVFFFLCHMFKACRFQSVSQLIVEALFVEALGLLVVVRQVSTYL</sequence>
<keyword evidence="2" id="KW-1185">Reference proteome</keyword>